<dbReference type="Pfam" id="PF07302">
    <property type="entry name" value="AroM"/>
    <property type="match status" value="1"/>
</dbReference>
<accession>A0A2G6K8S9</accession>
<evidence type="ECO:0000313" key="2">
    <source>
        <dbReference type="Proteomes" id="UP000230821"/>
    </source>
</evidence>
<dbReference type="EMBL" id="PDSK01000148">
    <property type="protein sequence ID" value="PIE31382.1"/>
    <property type="molecule type" value="Genomic_DNA"/>
</dbReference>
<proteinExistence type="predicted"/>
<evidence type="ECO:0000313" key="1">
    <source>
        <dbReference type="EMBL" id="PIE31382.1"/>
    </source>
</evidence>
<reference evidence="1 2" key="1">
    <citation type="submission" date="2017-10" db="EMBL/GenBank/DDBJ databases">
        <title>Novel microbial diversity and functional potential in the marine mammal oral microbiome.</title>
        <authorList>
            <person name="Dudek N.K."/>
            <person name="Sun C.L."/>
            <person name="Burstein D."/>
            <person name="Kantor R.S."/>
            <person name="Aliaga Goltsman D.S."/>
            <person name="Bik E.M."/>
            <person name="Thomas B.C."/>
            <person name="Banfield J.F."/>
            <person name="Relman D.A."/>
        </authorList>
    </citation>
    <scope>NUCLEOTIDE SEQUENCE [LARGE SCALE GENOMIC DNA]</scope>
    <source>
        <strain evidence="1">DOLJORAL78_47_16</strain>
    </source>
</reference>
<dbReference type="AlphaFoldDB" id="A0A2G6K8S9"/>
<dbReference type="NCBIfam" id="NF007788">
    <property type="entry name" value="PRK10481.1"/>
    <property type="match status" value="1"/>
</dbReference>
<sequence length="234" mass="25271">MLCVFATYYLMKHTIGTITIGQAPRTDVMPEIQPLLGSDIEVVEMGALDGLTRAEIETFAPQGDDYILHTRMCDGTSVTIAERHILPRMQSCIDALTQQGVELVMLLCTGKFPTFRSTTLLIEPQKITDSIIGALAGKQHKIGIMTPLAGQIEQVTANLQDLKNNVVAVSASPYSAVDEITPAAQRLGTEGVDVSVLHCIGYTMEMKGIVKETTGKPVILARALTARVVCELLS</sequence>
<dbReference type="InterPro" id="IPR010843">
    <property type="entry name" value="Uncharacterised_AroM"/>
</dbReference>
<organism evidence="1 2">
    <name type="scientific">candidate division KSB3 bacterium</name>
    <dbReference type="NCBI Taxonomy" id="2044937"/>
    <lineage>
        <taxon>Bacteria</taxon>
        <taxon>candidate division KSB3</taxon>
    </lineage>
</organism>
<name>A0A2G6K8S9_9BACT</name>
<gene>
    <name evidence="1" type="ORF">CSA56_18425</name>
</gene>
<protein>
    <recommendedName>
        <fullName evidence="3">AroM protein</fullName>
    </recommendedName>
</protein>
<evidence type="ECO:0008006" key="3">
    <source>
        <dbReference type="Google" id="ProtNLM"/>
    </source>
</evidence>
<comment type="caution">
    <text evidence="1">The sequence shown here is derived from an EMBL/GenBank/DDBJ whole genome shotgun (WGS) entry which is preliminary data.</text>
</comment>
<dbReference type="Proteomes" id="UP000230821">
    <property type="component" value="Unassembled WGS sequence"/>
</dbReference>